<comment type="similarity">
    <text evidence="2 6">Belongs to the SURF1 family.</text>
</comment>
<reference evidence="7 8" key="1">
    <citation type="submission" date="2021-01" db="EMBL/GenBank/DDBJ databases">
        <title>Draft Genome Sequence and Polyhydroxyalkanoate Biosynthetic Potential of Jeongeupia naejangsanensis Type Strain DSM 24253.</title>
        <authorList>
            <person name="Turrini P."/>
            <person name="Artuso I."/>
            <person name="Lugli G.A."/>
            <person name="Frangipani E."/>
            <person name="Ventura M."/>
            <person name="Visca P."/>
        </authorList>
    </citation>
    <scope>NUCLEOTIDE SEQUENCE [LARGE SCALE GENOMIC DNA]</scope>
    <source>
        <strain evidence="7 8">DSM 24253</strain>
    </source>
</reference>
<proteinExistence type="inferred from homology"/>
<evidence type="ECO:0000256" key="2">
    <source>
        <dbReference type="ARBA" id="ARBA00007165"/>
    </source>
</evidence>
<accession>A0ABS2BQ79</accession>
<evidence type="ECO:0000256" key="4">
    <source>
        <dbReference type="ARBA" id="ARBA00022989"/>
    </source>
</evidence>
<comment type="caution">
    <text evidence="7">The sequence shown here is derived from an EMBL/GenBank/DDBJ whole genome shotgun (WGS) entry which is preliminary data.</text>
</comment>
<organism evidence="7 8">
    <name type="scientific">Jeongeupia naejangsanensis</name>
    <dbReference type="NCBI Taxonomy" id="613195"/>
    <lineage>
        <taxon>Bacteria</taxon>
        <taxon>Pseudomonadati</taxon>
        <taxon>Pseudomonadota</taxon>
        <taxon>Betaproteobacteria</taxon>
        <taxon>Neisseriales</taxon>
        <taxon>Chitinibacteraceae</taxon>
        <taxon>Jeongeupia</taxon>
    </lineage>
</organism>
<keyword evidence="8" id="KW-1185">Reference proteome</keyword>
<dbReference type="InterPro" id="IPR002994">
    <property type="entry name" value="Surf1/Shy1"/>
</dbReference>
<dbReference type="InterPro" id="IPR045214">
    <property type="entry name" value="Surf1/Surf4"/>
</dbReference>
<dbReference type="PROSITE" id="PS50895">
    <property type="entry name" value="SURF1"/>
    <property type="match status" value="1"/>
</dbReference>
<gene>
    <name evidence="7" type="ORF">JMJ54_18315</name>
</gene>
<evidence type="ECO:0000256" key="3">
    <source>
        <dbReference type="ARBA" id="ARBA00022692"/>
    </source>
</evidence>
<sequence length="220" mass="23986">MCTDVSTRRFRAAQAMLGGLVLLTLLLGAWQCQRGMAKLALAAAASDAQRQAPAAWSGGALPPVGTRILPKGNWVPEHAFVLAPRSRQGQPGVEVITPYRLNDGETLLVNRGWLAEGRAMPALPSATPTVELAPWPRFITLGPTLPEGNRFQHVDPDAYARWRGGSRPVGYAYAVASPGLIVDLPRPYLNAERHFAYMASWWGMTLAGAALCWRFRKETK</sequence>
<dbReference type="Pfam" id="PF02104">
    <property type="entry name" value="SURF1"/>
    <property type="match status" value="1"/>
</dbReference>
<evidence type="ECO:0000256" key="5">
    <source>
        <dbReference type="ARBA" id="ARBA00023136"/>
    </source>
</evidence>
<keyword evidence="5" id="KW-0472">Membrane</keyword>
<evidence type="ECO:0000256" key="1">
    <source>
        <dbReference type="ARBA" id="ARBA00004370"/>
    </source>
</evidence>
<dbReference type="EMBL" id="JAESND010000014">
    <property type="protein sequence ID" value="MBM3117794.1"/>
    <property type="molecule type" value="Genomic_DNA"/>
</dbReference>
<dbReference type="RefSeq" id="WP_203539978.1">
    <property type="nucleotide sequence ID" value="NZ_JAESND010000014.1"/>
</dbReference>
<evidence type="ECO:0000313" key="8">
    <source>
        <dbReference type="Proteomes" id="UP000809431"/>
    </source>
</evidence>
<dbReference type="Proteomes" id="UP000809431">
    <property type="component" value="Unassembled WGS sequence"/>
</dbReference>
<keyword evidence="3" id="KW-0812">Transmembrane</keyword>
<evidence type="ECO:0000256" key="6">
    <source>
        <dbReference type="RuleBase" id="RU363076"/>
    </source>
</evidence>
<keyword evidence="4" id="KW-1133">Transmembrane helix</keyword>
<dbReference type="CDD" id="cd06662">
    <property type="entry name" value="SURF1"/>
    <property type="match status" value="1"/>
</dbReference>
<dbReference type="PANTHER" id="PTHR23427">
    <property type="entry name" value="SURFEIT LOCUS PROTEIN"/>
    <property type="match status" value="1"/>
</dbReference>
<keyword evidence="6" id="KW-1003">Cell membrane</keyword>
<name>A0ABS2BQ79_9NEIS</name>
<evidence type="ECO:0000313" key="7">
    <source>
        <dbReference type="EMBL" id="MBM3117794.1"/>
    </source>
</evidence>
<protein>
    <recommendedName>
        <fullName evidence="6">SURF1-like protein</fullName>
    </recommendedName>
</protein>
<dbReference type="PANTHER" id="PTHR23427:SF2">
    <property type="entry name" value="SURFEIT LOCUS PROTEIN 1"/>
    <property type="match status" value="1"/>
</dbReference>
<comment type="subcellular location">
    <subcellularLocation>
        <location evidence="6">Cell membrane</location>
        <topology evidence="6">Multi-pass membrane protein</topology>
    </subcellularLocation>
    <subcellularLocation>
        <location evidence="1">Membrane</location>
    </subcellularLocation>
</comment>